<proteinExistence type="predicted"/>
<evidence type="ECO:0000256" key="4">
    <source>
        <dbReference type="ARBA" id="ARBA00023136"/>
    </source>
</evidence>
<dbReference type="InterPro" id="IPR005178">
    <property type="entry name" value="Ostalpha/TMEM184C"/>
</dbReference>
<organism evidence="5 6">
    <name type="scientific">Paramuricea clavata</name>
    <name type="common">Red gorgonian</name>
    <name type="synonym">Violescent sea-whip</name>
    <dbReference type="NCBI Taxonomy" id="317549"/>
    <lineage>
        <taxon>Eukaryota</taxon>
        <taxon>Metazoa</taxon>
        <taxon>Cnidaria</taxon>
        <taxon>Anthozoa</taxon>
        <taxon>Octocorallia</taxon>
        <taxon>Malacalcyonacea</taxon>
        <taxon>Plexauridae</taxon>
        <taxon>Paramuricea</taxon>
    </lineage>
</organism>
<reference evidence="5" key="1">
    <citation type="submission" date="2020-04" db="EMBL/GenBank/DDBJ databases">
        <authorList>
            <person name="Alioto T."/>
            <person name="Alioto T."/>
            <person name="Gomez Garrido J."/>
        </authorList>
    </citation>
    <scope>NUCLEOTIDE SEQUENCE</scope>
    <source>
        <strain evidence="5">A484AB</strain>
    </source>
</reference>
<comment type="subcellular location">
    <subcellularLocation>
        <location evidence="1">Membrane</location>
        <topology evidence="1">Multi-pass membrane protein</topology>
    </subcellularLocation>
</comment>
<evidence type="ECO:0000256" key="3">
    <source>
        <dbReference type="ARBA" id="ARBA00022989"/>
    </source>
</evidence>
<sequence length="270" mass="31111">MEAKTQVHHLFPVCCLPDWEMGREFIENCKHGVISYTVVRIVSTFVAFVTELSGHYNEGNFDFKSAWSYIVVVTNFSQMWALYCLVLFYKATHKELQPIKPFGKFLCIKMVVFATFWQAALIGILVKAGVISGEKTWDFYKVEDVSTGIQNFCICVEMFIAAVAHYYVFSHTPFVDPDAPSYPCWASFRSMFDMSDVRQDMTDHVRVVGRSVKDTVLRTMPRRMNQNERIRLLDNPSTVQPVINEVHDQTNANLTDDNETSETNQRIIIE</sequence>
<evidence type="ECO:0000313" key="6">
    <source>
        <dbReference type="Proteomes" id="UP001152795"/>
    </source>
</evidence>
<gene>
    <name evidence="5" type="ORF">PACLA_8A024276</name>
</gene>
<protein>
    <submittedName>
        <fullName evidence="5">Transmembrane 184C isoform X2</fullName>
    </submittedName>
</protein>
<dbReference type="GO" id="GO:0016020">
    <property type="term" value="C:membrane"/>
    <property type="evidence" value="ECO:0007669"/>
    <property type="project" value="UniProtKB-SubCell"/>
</dbReference>
<dbReference type="PANTHER" id="PTHR23423">
    <property type="entry name" value="ORGANIC SOLUTE TRANSPORTER-RELATED"/>
    <property type="match status" value="1"/>
</dbReference>
<keyword evidence="4" id="KW-0472">Membrane</keyword>
<keyword evidence="3" id="KW-1133">Transmembrane helix</keyword>
<name>A0A6S7IEP4_PARCT</name>
<dbReference type="Pfam" id="PF03619">
    <property type="entry name" value="Solute_trans_a"/>
    <property type="match status" value="1"/>
</dbReference>
<dbReference type="EMBL" id="CACRXK020008996">
    <property type="protein sequence ID" value="CAB4016156.1"/>
    <property type="molecule type" value="Genomic_DNA"/>
</dbReference>
<comment type="caution">
    <text evidence="5">The sequence shown here is derived from an EMBL/GenBank/DDBJ whole genome shotgun (WGS) entry which is preliminary data.</text>
</comment>
<evidence type="ECO:0000256" key="2">
    <source>
        <dbReference type="ARBA" id="ARBA00022692"/>
    </source>
</evidence>
<dbReference type="Proteomes" id="UP001152795">
    <property type="component" value="Unassembled WGS sequence"/>
</dbReference>
<evidence type="ECO:0000256" key="1">
    <source>
        <dbReference type="ARBA" id="ARBA00004141"/>
    </source>
</evidence>
<dbReference type="OrthoDB" id="5348404at2759"/>
<accession>A0A6S7IEP4</accession>
<dbReference type="SMART" id="SM01417">
    <property type="entry name" value="Solute_trans_a"/>
    <property type="match status" value="1"/>
</dbReference>
<dbReference type="AlphaFoldDB" id="A0A6S7IEP4"/>
<keyword evidence="6" id="KW-1185">Reference proteome</keyword>
<keyword evidence="2 5" id="KW-0812">Transmembrane</keyword>
<evidence type="ECO:0000313" key="5">
    <source>
        <dbReference type="EMBL" id="CAB4016156.1"/>
    </source>
</evidence>